<name>A0AA35WKM1_GEOBA</name>
<dbReference type="PROSITE" id="PS51257">
    <property type="entry name" value="PROKAR_LIPOPROTEIN"/>
    <property type="match status" value="1"/>
</dbReference>
<sequence length="114" mass="12874">MRKIRFQWAIVALGTLALVTALACTQEVVKEVPVEKVITQEVVREVPVEKIVEVEKETIRTVEVEKPIEVIREVVKEVQVPGQTVVVTEVEIKRYVGSGISRARGQRSDYRSFA</sequence>
<feature type="signal peptide" evidence="1">
    <location>
        <begin position="1"/>
        <end position="21"/>
    </location>
</feature>
<gene>
    <name evidence="2" type="ORF">GBAR_LOCUS14449</name>
</gene>
<dbReference type="Proteomes" id="UP001174909">
    <property type="component" value="Unassembled WGS sequence"/>
</dbReference>
<evidence type="ECO:0008006" key="4">
    <source>
        <dbReference type="Google" id="ProtNLM"/>
    </source>
</evidence>
<evidence type="ECO:0000313" key="3">
    <source>
        <dbReference type="Proteomes" id="UP001174909"/>
    </source>
</evidence>
<evidence type="ECO:0000313" key="2">
    <source>
        <dbReference type="EMBL" id="CAI8024938.1"/>
    </source>
</evidence>
<reference evidence="2" key="1">
    <citation type="submission" date="2023-03" db="EMBL/GenBank/DDBJ databases">
        <authorList>
            <person name="Steffen K."/>
            <person name="Cardenas P."/>
        </authorList>
    </citation>
    <scope>NUCLEOTIDE SEQUENCE</scope>
</reference>
<feature type="chain" id="PRO_5041218554" description="G5 domain-containing protein" evidence="1">
    <location>
        <begin position="22"/>
        <end position="114"/>
    </location>
</feature>
<comment type="caution">
    <text evidence="2">The sequence shown here is derived from an EMBL/GenBank/DDBJ whole genome shotgun (WGS) entry which is preliminary data.</text>
</comment>
<protein>
    <recommendedName>
        <fullName evidence="4">G5 domain-containing protein</fullName>
    </recommendedName>
</protein>
<dbReference type="AlphaFoldDB" id="A0AA35WKM1"/>
<evidence type="ECO:0000256" key="1">
    <source>
        <dbReference type="SAM" id="SignalP"/>
    </source>
</evidence>
<keyword evidence="3" id="KW-1185">Reference proteome</keyword>
<organism evidence="2 3">
    <name type="scientific">Geodia barretti</name>
    <name type="common">Barrett's horny sponge</name>
    <dbReference type="NCBI Taxonomy" id="519541"/>
    <lineage>
        <taxon>Eukaryota</taxon>
        <taxon>Metazoa</taxon>
        <taxon>Porifera</taxon>
        <taxon>Demospongiae</taxon>
        <taxon>Heteroscleromorpha</taxon>
        <taxon>Tetractinellida</taxon>
        <taxon>Astrophorina</taxon>
        <taxon>Geodiidae</taxon>
        <taxon>Geodia</taxon>
    </lineage>
</organism>
<dbReference type="EMBL" id="CASHTH010002108">
    <property type="protein sequence ID" value="CAI8024938.1"/>
    <property type="molecule type" value="Genomic_DNA"/>
</dbReference>
<accession>A0AA35WKM1</accession>
<keyword evidence="1" id="KW-0732">Signal</keyword>
<proteinExistence type="predicted"/>